<dbReference type="Proteomes" id="UP000029120">
    <property type="component" value="Unassembled WGS sequence"/>
</dbReference>
<name>A0A087G150_ARAAL</name>
<dbReference type="AlphaFoldDB" id="A0A087G150"/>
<evidence type="ECO:0000313" key="2">
    <source>
        <dbReference type="Proteomes" id="UP000029120"/>
    </source>
</evidence>
<accession>A0A087G150</accession>
<dbReference type="EMBL" id="KL977352">
    <property type="protein sequence ID" value="KFK23602.1"/>
    <property type="molecule type" value="Genomic_DNA"/>
</dbReference>
<evidence type="ECO:0000313" key="1">
    <source>
        <dbReference type="EMBL" id="KFK23602.1"/>
    </source>
</evidence>
<organism evidence="1 2">
    <name type="scientific">Arabis alpina</name>
    <name type="common">Alpine rock-cress</name>
    <dbReference type="NCBI Taxonomy" id="50452"/>
    <lineage>
        <taxon>Eukaryota</taxon>
        <taxon>Viridiplantae</taxon>
        <taxon>Streptophyta</taxon>
        <taxon>Embryophyta</taxon>
        <taxon>Tracheophyta</taxon>
        <taxon>Spermatophyta</taxon>
        <taxon>Magnoliopsida</taxon>
        <taxon>eudicotyledons</taxon>
        <taxon>Gunneridae</taxon>
        <taxon>Pentapetalae</taxon>
        <taxon>rosids</taxon>
        <taxon>malvids</taxon>
        <taxon>Brassicales</taxon>
        <taxon>Brassicaceae</taxon>
        <taxon>Arabideae</taxon>
        <taxon>Arabis</taxon>
    </lineage>
</organism>
<proteinExistence type="predicted"/>
<sequence length="71" mass="7806">MKKAYFEDHLSIYGDSEEGVVKWILKNNDGCVLVNSLPSSPPEFSPAKISGDRSVTVVKTRRGHVLNSLST</sequence>
<protein>
    <submittedName>
        <fullName evidence="1">Uncharacterized protein</fullName>
    </submittedName>
</protein>
<dbReference type="Gramene" id="KFK23602">
    <property type="protein sequence ID" value="KFK23602"/>
    <property type="gene ID" value="AALP_AAs48356U000300"/>
</dbReference>
<keyword evidence="2" id="KW-1185">Reference proteome</keyword>
<gene>
    <name evidence="1" type="ORF">AALP_AAs48356U000300</name>
</gene>
<reference evidence="2" key="1">
    <citation type="journal article" date="2015" name="Nat. Plants">
        <title>Genome expansion of Arabis alpina linked with retrotransposition and reduced symmetric DNA methylation.</title>
        <authorList>
            <person name="Willing E.M."/>
            <person name="Rawat V."/>
            <person name="Mandakova T."/>
            <person name="Maumus F."/>
            <person name="James G.V."/>
            <person name="Nordstroem K.J."/>
            <person name="Becker C."/>
            <person name="Warthmann N."/>
            <person name="Chica C."/>
            <person name="Szarzynska B."/>
            <person name="Zytnicki M."/>
            <person name="Albani M.C."/>
            <person name="Kiefer C."/>
            <person name="Bergonzi S."/>
            <person name="Castaings L."/>
            <person name="Mateos J.L."/>
            <person name="Berns M.C."/>
            <person name="Bujdoso N."/>
            <person name="Piofczyk T."/>
            <person name="de Lorenzo L."/>
            <person name="Barrero-Sicilia C."/>
            <person name="Mateos I."/>
            <person name="Piednoel M."/>
            <person name="Hagmann J."/>
            <person name="Chen-Min-Tao R."/>
            <person name="Iglesias-Fernandez R."/>
            <person name="Schuster S.C."/>
            <person name="Alonso-Blanco C."/>
            <person name="Roudier F."/>
            <person name="Carbonero P."/>
            <person name="Paz-Ares J."/>
            <person name="Davis S.J."/>
            <person name="Pecinka A."/>
            <person name="Quesneville H."/>
            <person name="Colot V."/>
            <person name="Lysak M.A."/>
            <person name="Weigel D."/>
            <person name="Coupland G."/>
            <person name="Schneeberger K."/>
        </authorList>
    </citation>
    <scope>NUCLEOTIDE SEQUENCE [LARGE SCALE GENOMIC DNA]</scope>
    <source>
        <strain evidence="2">cv. Pajares</strain>
    </source>
</reference>